<proteinExistence type="predicted"/>
<dbReference type="SUPFAM" id="SSF55729">
    <property type="entry name" value="Acyl-CoA N-acyltransferases (Nat)"/>
    <property type="match status" value="1"/>
</dbReference>
<dbReference type="InterPro" id="IPR016181">
    <property type="entry name" value="Acyl_CoA_acyltransferase"/>
</dbReference>
<dbReference type="EMBL" id="CP020373">
    <property type="protein sequence ID" value="AZQ09479.1"/>
    <property type="molecule type" value="Genomic_DNA"/>
</dbReference>
<keyword evidence="3" id="KW-1185">Reference proteome</keyword>
<dbReference type="Pfam" id="PF00583">
    <property type="entry name" value="Acetyltransf_1"/>
    <property type="match status" value="1"/>
</dbReference>
<dbReference type="Proteomes" id="UP000278437">
    <property type="component" value="Chromosome"/>
</dbReference>
<sequence length="159" mass="17710">MQLRAIRAEDWPMILDIQDECYQAVDPEPLHVLKSKWKVSPDSCFVMEKDGQVLGYCLAHPWVETTPPPLYHALTELPTPNTLYLHDMAISARAQGLGAGGKALSKLKQLAERWSLSSLSLVAVQGADSYWRRQGFADSQSLKCLGSYSDDASYMILPL</sequence>
<gene>
    <name evidence="2" type="ORF">STH12_00327</name>
</gene>
<dbReference type="PROSITE" id="PS51186">
    <property type="entry name" value="GNAT"/>
    <property type="match status" value="1"/>
</dbReference>
<evidence type="ECO:0000259" key="1">
    <source>
        <dbReference type="PROSITE" id="PS51186"/>
    </source>
</evidence>
<dbReference type="Gene3D" id="3.40.630.30">
    <property type="match status" value="1"/>
</dbReference>
<organism evidence="2 3">
    <name type="scientific">Shewanella khirikhana</name>
    <dbReference type="NCBI Taxonomy" id="1965282"/>
    <lineage>
        <taxon>Bacteria</taxon>
        <taxon>Pseudomonadati</taxon>
        <taxon>Pseudomonadota</taxon>
        <taxon>Gammaproteobacteria</taxon>
        <taxon>Alteromonadales</taxon>
        <taxon>Shewanellaceae</taxon>
        <taxon>Shewanella</taxon>
    </lineage>
</organism>
<dbReference type="RefSeq" id="WP_126165938.1">
    <property type="nucleotide sequence ID" value="NZ_CP020373.1"/>
</dbReference>
<protein>
    <submittedName>
        <fullName evidence="2">Acetyltransferase (GNAT) family protein</fullName>
    </submittedName>
</protein>
<reference evidence="3" key="1">
    <citation type="submission" date="2017-03" db="EMBL/GenBank/DDBJ databases">
        <title>Full genome sequence of a non-lethal Shewanella isolate that potentiates virulence of Vibio parahaemolyticus causing acute hepatopancreatic necrosis disease (AHPND) in shrimp.</title>
        <authorList>
            <person name="Prachumwat A."/>
            <person name="Sritunyalucksana K."/>
        </authorList>
    </citation>
    <scope>NUCLEOTIDE SEQUENCE [LARGE SCALE GENOMIC DNA]</scope>
    <source>
        <strain evidence="3">TH2012</strain>
    </source>
</reference>
<evidence type="ECO:0000313" key="2">
    <source>
        <dbReference type="EMBL" id="AZQ09479.1"/>
    </source>
</evidence>
<dbReference type="InterPro" id="IPR000182">
    <property type="entry name" value="GNAT_dom"/>
</dbReference>
<dbReference type="CDD" id="cd04301">
    <property type="entry name" value="NAT_SF"/>
    <property type="match status" value="1"/>
</dbReference>
<accession>A0ABM7CZC9</accession>
<name>A0ABM7CZC9_9GAMM</name>
<evidence type="ECO:0000313" key="3">
    <source>
        <dbReference type="Proteomes" id="UP000278437"/>
    </source>
</evidence>
<feature type="domain" description="N-acetyltransferase" evidence="1">
    <location>
        <begin position="1"/>
        <end position="159"/>
    </location>
</feature>